<dbReference type="InterPro" id="IPR024002">
    <property type="entry name" value="For/NO2_transpt_CS"/>
</dbReference>
<organism evidence="7 8">
    <name type="scientific">Pelosinus baikalensis</name>
    <dbReference type="NCBI Taxonomy" id="2892015"/>
    <lineage>
        <taxon>Bacteria</taxon>
        <taxon>Bacillati</taxon>
        <taxon>Bacillota</taxon>
        <taxon>Negativicutes</taxon>
        <taxon>Selenomonadales</taxon>
        <taxon>Sporomusaceae</taxon>
        <taxon>Pelosinus</taxon>
    </lineage>
</organism>
<accession>A0ABS8HY40</accession>
<evidence type="ECO:0000256" key="4">
    <source>
        <dbReference type="ARBA" id="ARBA00023136"/>
    </source>
</evidence>
<dbReference type="Gene3D" id="1.20.1080.10">
    <property type="entry name" value="Glycerol uptake facilitator protein"/>
    <property type="match status" value="1"/>
</dbReference>
<dbReference type="InterPro" id="IPR023271">
    <property type="entry name" value="Aquaporin-like"/>
</dbReference>
<keyword evidence="8" id="KW-1185">Reference proteome</keyword>
<name>A0ABS8HY40_9FIRM</name>
<evidence type="ECO:0000256" key="2">
    <source>
        <dbReference type="ARBA" id="ARBA00022692"/>
    </source>
</evidence>
<gene>
    <name evidence="7" type="ORF">LMF89_22415</name>
</gene>
<comment type="caution">
    <text evidence="7">The sequence shown here is derived from an EMBL/GenBank/DDBJ whole genome shotgun (WGS) entry which is preliminary data.</text>
</comment>
<feature type="transmembrane region" description="Helical" evidence="6">
    <location>
        <begin position="62"/>
        <end position="83"/>
    </location>
</feature>
<dbReference type="PANTHER" id="PTHR30520">
    <property type="entry name" value="FORMATE TRANSPORTER-RELATED"/>
    <property type="match status" value="1"/>
</dbReference>
<dbReference type="InterPro" id="IPR000292">
    <property type="entry name" value="For/NO2_transpt"/>
</dbReference>
<evidence type="ECO:0000313" key="7">
    <source>
        <dbReference type="EMBL" id="MCC5468094.1"/>
    </source>
</evidence>
<keyword evidence="3 6" id="KW-1133">Transmembrane helix</keyword>
<keyword evidence="2 6" id="KW-0812">Transmembrane</keyword>
<dbReference type="PROSITE" id="PS01005">
    <property type="entry name" value="FORMATE_NITRITE_TP_1"/>
    <property type="match status" value="1"/>
</dbReference>
<comment type="subcellular location">
    <subcellularLocation>
        <location evidence="1">Membrane</location>
        <topology evidence="1">Multi-pass membrane protein</topology>
    </subcellularLocation>
</comment>
<feature type="transmembrane region" description="Helical" evidence="6">
    <location>
        <begin position="225"/>
        <end position="251"/>
    </location>
</feature>
<dbReference type="EMBL" id="JAJHJB010000048">
    <property type="protein sequence ID" value="MCC5468094.1"/>
    <property type="molecule type" value="Genomic_DNA"/>
</dbReference>
<comment type="similarity">
    <text evidence="5">Belongs to the FNT transporter (TC 1.A.16) family.</text>
</comment>
<proteinExistence type="inferred from homology"/>
<evidence type="ECO:0000256" key="3">
    <source>
        <dbReference type="ARBA" id="ARBA00022989"/>
    </source>
</evidence>
<evidence type="ECO:0000256" key="5">
    <source>
        <dbReference type="ARBA" id="ARBA00049660"/>
    </source>
</evidence>
<keyword evidence="4 6" id="KW-0472">Membrane</keyword>
<dbReference type="RefSeq" id="WP_007959372.1">
    <property type="nucleotide sequence ID" value="NZ_JAJHJB010000048.1"/>
</dbReference>
<sequence>MYYEEIKKVSSAAQAKGALLKGSPIKYLLSSVLAGMYVGLGILLIFTIGGLLSQADSPAVKIIMGTSFGIALSLVIMAGSELFTGNNIIMTIGRMEKKVTISEVFTIHILSFIGNLLGSFLLASLFILSGLGQGSTAMLMVKIAHSKVSLPWMELLARGILCNILVCLAIWCSFKMKEEAGKLIMIFWCLFAFITTGFEHSVANMTLLSAVLIMPGADAVSLLDFIYNISWVTLGNMIGGIFFVALPYWYISKQS</sequence>
<dbReference type="Pfam" id="PF01226">
    <property type="entry name" value="Form_Nir_trans"/>
    <property type="match status" value="1"/>
</dbReference>
<dbReference type="PROSITE" id="PS01006">
    <property type="entry name" value="FORMATE_NITRITE_TP_2"/>
    <property type="match status" value="1"/>
</dbReference>
<feature type="transmembrane region" description="Helical" evidence="6">
    <location>
        <begin position="155"/>
        <end position="174"/>
    </location>
</feature>
<protein>
    <submittedName>
        <fullName evidence="7">Formate/nitrite transporter family protein</fullName>
    </submittedName>
</protein>
<feature type="transmembrane region" description="Helical" evidence="6">
    <location>
        <begin position="27"/>
        <end position="50"/>
    </location>
</feature>
<feature type="transmembrane region" description="Helical" evidence="6">
    <location>
        <begin position="186"/>
        <end position="213"/>
    </location>
</feature>
<dbReference type="Proteomes" id="UP001165492">
    <property type="component" value="Unassembled WGS sequence"/>
</dbReference>
<evidence type="ECO:0000256" key="1">
    <source>
        <dbReference type="ARBA" id="ARBA00004141"/>
    </source>
</evidence>
<evidence type="ECO:0000313" key="8">
    <source>
        <dbReference type="Proteomes" id="UP001165492"/>
    </source>
</evidence>
<reference evidence="7" key="1">
    <citation type="submission" date="2021-11" db="EMBL/GenBank/DDBJ databases">
        <title>Description of a new species Pelosinus isolated from the bottom sediments of Lake Baikal.</title>
        <authorList>
            <person name="Zakharyuk A."/>
        </authorList>
    </citation>
    <scope>NUCLEOTIDE SEQUENCE</scope>
    <source>
        <strain evidence="7">Bkl1</strain>
    </source>
</reference>
<feature type="transmembrane region" description="Helical" evidence="6">
    <location>
        <begin position="104"/>
        <end position="128"/>
    </location>
</feature>
<evidence type="ECO:0000256" key="6">
    <source>
        <dbReference type="SAM" id="Phobius"/>
    </source>
</evidence>
<dbReference type="PANTHER" id="PTHR30520:SF8">
    <property type="entry name" value="NITRITE TRANSPORTER NIRC"/>
    <property type="match status" value="1"/>
</dbReference>